<keyword evidence="3" id="KW-0227">DNA damage</keyword>
<feature type="domain" description="Cyclic nucleotide-binding" evidence="15">
    <location>
        <begin position="541"/>
        <end position="592"/>
    </location>
</feature>
<keyword evidence="10" id="KW-0413">Isomerase</keyword>
<evidence type="ECO:0000256" key="10">
    <source>
        <dbReference type="ARBA" id="ARBA00023235"/>
    </source>
</evidence>
<dbReference type="InterPro" id="IPR000212">
    <property type="entry name" value="DNA_helicase_UvrD/REP"/>
</dbReference>
<comment type="catalytic activity">
    <reaction evidence="13">
        <text>ATP + H2O = ADP + phosphate + H(+)</text>
        <dbReference type="Rhea" id="RHEA:13065"/>
        <dbReference type="ChEBI" id="CHEBI:15377"/>
        <dbReference type="ChEBI" id="CHEBI:15378"/>
        <dbReference type="ChEBI" id="CHEBI:30616"/>
        <dbReference type="ChEBI" id="CHEBI:43474"/>
        <dbReference type="ChEBI" id="CHEBI:456216"/>
        <dbReference type="EC" id="5.6.2.4"/>
    </reaction>
</comment>
<dbReference type="InterPro" id="IPR038726">
    <property type="entry name" value="PDDEXK_AddAB-type"/>
</dbReference>
<evidence type="ECO:0000256" key="12">
    <source>
        <dbReference type="ARBA" id="ARBA00034808"/>
    </source>
</evidence>
<evidence type="ECO:0000259" key="17">
    <source>
        <dbReference type="PROSITE" id="PS51217"/>
    </source>
</evidence>
<dbReference type="CDD" id="cd17932">
    <property type="entry name" value="DEXQc_UvrD"/>
    <property type="match status" value="1"/>
</dbReference>
<dbReference type="InterPro" id="IPR014016">
    <property type="entry name" value="UvrD-like_ATP-bd"/>
</dbReference>
<dbReference type="InterPro" id="IPR011335">
    <property type="entry name" value="Restrct_endonuc-II-like"/>
</dbReference>
<evidence type="ECO:0000256" key="1">
    <source>
        <dbReference type="ARBA" id="ARBA00022722"/>
    </source>
</evidence>
<evidence type="ECO:0000256" key="11">
    <source>
        <dbReference type="ARBA" id="ARBA00034617"/>
    </source>
</evidence>
<dbReference type="GO" id="GO:0043138">
    <property type="term" value="F:3'-5' DNA helicase activity"/>
    <property type="evidence" value="ECO:0007669"/>
    <property type="project" value="UniProtKB-EC"/>
</dbReference>
<keyword evidence="1" id="KW-0540">Nuclease</keyword>
<dbReference type="PROSITE" id="PS51217">
    <property type="entry name" value="UVRD_HELICASE_CTER"/>
    <property type="match status" value="1"/>
</dbReference>
<dbReference type="GO" id="GO:0004527">
    <property type="term" value="F:exonuclease activity"/>
    <property type="evidence" value="ECO:0007669"/>
    <property type="project" value="UniProtKB-KW"/>
</dbReference>
<dbReference type="SUPFAM" id="SSF52540">
    <property type="entry name" value="P-loop containing nucleoside triphosphate hydrolases"/>
    <property type="match status" value="1"/>
</dbReference>
<proteinExistence type="predicted"/>
<evidence type="ECO:0000313" key="19">
    <source>
        <dbReference type="Proteomes" id="UP000288812"/>
    </source>
</evidence>
<keyword evidence="19" id="KW-1185">Reference proteome</keyword>
<gene>
    <name evidence="18" type="ORF">EF514_06565</name>
</gene>
<keyword evidence="6" id="KW-0269">Exonuclease</keyword>
<dbReference type="InterPro" id="IPR011604">
    <property type="entry name" value="PDDEXK-like_dom_sf"/>
</dbReference>
<dbReference type="EC" id="5.6.2.4" evidence="12"/>
<dbReference type="Proteomes" id="UP000288812">
    <property type="component" value="Unassembled WGS sequence"/>
</dbReference>
<dbReference type="GO" id="GO:0005829">
    <property type="term" value="C:cytosol"/>
    <property type="evidence" value="ECO:0007669"/>
    <property type="project" value="TreeGrafter"/>
</dbReference>
<dbReference type="SUPFAM" id="SSF52980">
    <property type="entry name" value="Restriction endonuclease-like"/>
    <property type="match status" value="1"/>
</dbReference>
<dbReference type="Pfam" id="PF00580">
    <property type="entry name" value="UvrD-helicase"/>
    <property type="match status" value="1"/>
</dbReference>
<dbReference type="AlphaFoldDB" id="A0A437S6F1"/>
<dbReference type="RefSeq" id="WP_127724630.1">
    <property type="nucleotide sequence ID" value="NZ_RLIH01000008.1"/>
</dbReference>
<evidence type="ECO:0000256" key="3">
    <source>
        <dbReference type="ARBA" id="ARBA00022763"/>
    </source>
</evidence>
<evidence type="ECO:0000256" key="7">
    <source>
        <dbReference type="ARBA" id="ARBA00022840"/>
    </source>
</evidence>
<organism evidence="18 19">
    <name type="scientific">Anaerosphaera multitolerans</name>
    <dbReference type="NCBI Taxonomy" id="2487351"/>
    <lineage>
        <taxon>Bacteria</taxon>
        <taxon>Bacillati</taxon>
        <taxon>Bacillota</taxon>
        <taxon>Tissierellia</taxon>
        <taxon>Tissierellales</taxon>
        <taxon>Peptoniphilaceae</taxon>
        <taxon>Anaerosphaera</taxon>
    </lineage>
</organism>
<dbReference type="GO" id="GO:0005524">
    <property type="term" value="F:ATP binding"/>
    <property type="evidence" value="ECO:0007669"/>
    <property type="project" value="UniProtKB-UniRule"/>
</dbReference>
<evidence type="ECO:0000256" key="6">
    <source>
        <dbReference type="ARBA" id="ARBA00022839"/>
    </source>
</evidence>
<evidence type="ECO:0000256" key="9">
    <source>
        <dbReference type="ARBA" id="ARBA00023204"/>
    </source>
</evidence>
<dbReference type="GO" id="GO:0003677">
    <property type="term" value="F:DNA binding"/>
    <property type="evidence" value="ECO:0007669"/>
    <property type="project" value="UniProtKB-KW"/>
</dbReference>
<dbReference type="Gene3D" id="3.40.50.300">
    <property type="entry name" value="P-loop containing nucleotide triphosphate hydrolases"/>
    <property type="match status" value="4"/>
</dbReference>
<dbReference type="Gene3D" id="3.90.320.10">
    <property type="match status" value="1"/>
</dbReference>
<accession>A0A437S6F1</accession>
<name>A0A437S6F1_9FIRM</name>
<reference evidence="18 19" key="1">
    <citation type="submission" date="2018-11" db="EMBL/GenBank/DDBJ databases">
        <title>Genome sequencing and assembly of Anaerosphaera sp. nov., GS7-6-2.</title>
        <authorList>
            <person name="Rettenmaier R."/>
            <person name="Liebl W."/>
            <person name="Zverlov V."/>
        </authorList>
    </citation>
    <scope>NUCLEOTIDE SEQUENCE [LARGE SCALE GENOMIC DNA]</scope>
    <source>
        <strain evidence="18 19">GS7-6-2</strain>
    </source>
</reference>
<evidence type="ECO:0000259" key="15">
    <source>
        <dbReference type="PROSITE" id="PS50042"/>
    </source>
</evidence>
<sequence length="1041" mass="120700">MKLNEKQQSAVDTLDRNLSLTAGAGTGKTKVLTERFISILKNGNLTEGKEYDEVLSITFTNKAADEMKMRILKALSQEKGDEKFNRLHRNFPLAQIFTIHGFCTSLIKKYPLVANCDPLFTVAEDREAKVLLEEAVAETVGKFSEDLRIYELLLEKGYLNFNELSDTLITLYYTMRNKSLNVDLIKERNRKFNDGLKKGNFNKLKSLLLEYYELKPGSKFRDFYESETTQTFLKEESLDCLLEIENNLGSSKKERAIELRDEISREIVNLRSVLERGNYKYYELIVEMLGDIVESYEDKKSQRALLDYDDLQLKALEILKKGYGREYKYIMVDEFQDTNSFQVEILKALTDNFSQSVNLFVVGDEKQAIYSFRGGNVEQYRSFTEELKFKNGLEIDMNINYRSSKELLESFNSIFLNLMGKDKYKSLEPYNTEGKKIKTIFFEGESEERVIAACVVDLIKSGESPEDIAILFRKKKNIGKYENELLKSGIKVNNTAQSFFERTEIRDVLSLLKAVSNKRDYLSFLAFLKSPMVGLNENSIYLIGTYLVEKGDLNFDLSLLDSGEEKLYSEGIRKLKELRDLKNVSLLGELVLKSLEINRCFEIAQVCFGDFAVENLNNLVNLAFQFQEENSNSLVDFIDYVKTVELDTPPRRGEVNLVTIHKSKGLEYKTVIIAEMDADFTKGISYKFIQLGSKGLGINIDNRNSKYKEVLWENKAEQIEEEGRILYVAMTRAIENLILPVGNNSKFKVEIDESKDDKDNKDNLISKENSYLGLIEKSQFNDFEKTEFNLENSREISTEEKSLSKVLNLEKDTLVRESYIDRYKTLRFYSASSFMAFKKSPELFYRTFILKEDVKLEEGYVYENELLDPIVRGNIVHKYAQLHPKDIDEFISNELLFYGIAGSEKVVELLKAQFKNYDVGLKGEVLHSEYEFYYSLNNGVIHGYIDQVRKVGGEIEIIDFKSTYNYGEKVIKYYEPQLQIYTKAFEEISGEKVSRAKLIFLSDNKEYNVDISKNALNYVTMDFENFIDFVEKHRDFKYYNR</sequence>
<dbReference type="Gene3D" id="1.10.486.10">
    <property type="entry name" value="PCRA, domain 4"/>
    <property type="match status" value="1"/>
</dbReference>
<evidence type="ECO:0000256" key="2">
    <source>
        <dbReference type="ARBA" id="ARBA00022741"/>
    </source>
</evidence>
<dbReference type="GO" id="GO:0000725">
    <property type="term" value="P:recombinational repair"/>
    <property type="evidence" value="ECO:0007669"/>
    <property type="project" value="TreeGrafter"/>
</dbReference>
<evidence type="ECO:0000256" key="5">
    <source>
        <dbReference type="ARBA" id="ARBA00022806"/>
    </source>
</evidence>
<evidence type="ECO:0000256" key="4">
    <source>
        <dbReference type="ARBA" id="ARBA00022801"/>
    </source>
</evidence>
<comment type="caution">
    <text evidence="18">The sequence shown here is derived from an EMBL/GenBank/DDBJ whole genome shotgun (WGS) entry which is preliminary data.</text>
</comment>
<dbReference type="InterPro" id="IPR014017">
    <property type="entry name" value="DNA_helicase_UvrD-like_C"/>
</dbReference>
<keyword evidence="4 14" id="KW-0378">Hydrolase</keyword>
<protein>
    <recommendedName>
        <fullName evidence="12">DNA 3'-5' helicase</fullName>
        <ecNumber evidence="12">5.6.2.4</ecNumber>
    </recommendedName>
</protein>
<keyword evidence="5 14" id="KW-0347">Helicase</keyword>
<dbReference type="PANTHER" id="PTHR11070">
    <property type="entry name" value="UVRD / RECB / PCRA DNA HELICASE FAMILY MEMBER"/>
    <property type="match status" value="1"/>
</dbReference>
<dbReference type="PANTHER" id="PTHR11070:SF48">
    <property type="entry name" value="ATP-DEPENDENT HELICASE_NUCLEASE SUBUNIT A"/>
    <property type="match status" value="1"/>
</dbReference>
<dbReference type="EMBL" id="RLIH01000008">
    <property type="protein sequence ID" value="RVU54583.1"/>
    <property type="molecule type" value="Genomic_DNA"/>
</dbReference>
<feature type="domain" description="UvrD-like helicase ATP-binding" evidence="16">
    <location>
        <begin position="1"/>
        <end position="404"/>
    </location>
</feature>
<feature type="binding site" evidence="14">
    <location>
        <begin position="22"/>
        <end position="29"/>
    </location>
    <ligand>
        <name>ATP</name>
        <dbReference type="ChEBI" id="CHEBI:30616"/>
    </ligand>
</feature>
<dbReference type="GO" id="GO:0033202">
    <property type="term" value="C:DNA helicase complex"/>
    <property type="evidence" value="ECO:0007669"/>
    <property type="project" value="TreeGrafter"/>
</dbReference>
<dbReference type="InterPro" id="IPR000595">
    <property type="entry name" value="cNMP-bd_dom"/>
</dbReference>
<dbReference type="Pfam" id="PF12705">
    <property type="entry name" value="PDDEXK_1"/>
    <property type="match status" value="1"/>
</dbReference>
<feature type="domain" description="UvrD-like helicase C-terminal" evidence="17">
    <location>
        <begin position="405"/>
        <end position="665"/>
    </location>
</feature>
<dbReference type="InterPro" id="IPR027417">
    <property type="entry name" value="P-loop_NTPase"/>
</dbReference>
<keyword evidence="9" id="KW-0234">DNA repair</keyword>
<keyword evidence="7 14" id="KW-0067">ATP-binding</keyword>
<evidence type="ECO:0000313" key="18">
    <source>
        <dbReference type="EMBL" id="RVU54583.1"/>
    </source>
</evidence>
<comment type="catalytic activity">
    <reaction evidence="11">
        <text>Couples ATP hydrolysis with the unwinding of duplex DNA by translocating in the 3'-5' direction.</text>
        <dbReference type="EC" id="5.6.2.4"/>
    </reaction>
</comment>
<evidence type="ECO:0000256" key="8">
    <source>
        <dbReference type="ARBA" id="ARBA00023125"/>
    </source>
</evidence>
<evidence type="ECO:0000259" key="16">
    <source>
        <dbReference type="PROSITE" id="PS51198"/>
    </source>
</evidence>
<dbReference type="PROSITE" id="PS51198">
    <property type="entry name" value="UVRD_HELICASE_ATP_BIND"/>
    <property type="match status" value="1"/>
</dbReference>
<dbReference type="PROSITE" id="PS50042">
    <property type="entry name" value="CNMP_BINDING_3"/>
    <property type="match status" value="1"/>
</dbReference>
<evidence type="ECO:0000256" key="13">
    <source>
        <dbReference type="ARBA" id="ARBA00048988"/>
    </source>
</evidence>
<dbReference type="Pfam" id="PF13361">
    <property type="entry name" value="UvrD_C"/>
    <property type="match status" value="1"/>
</dbReference>
<keyword evidence="2 14" id="KW-0547">Nucleotide-binding</keyword>
<dbReference type="OrthoDB" id="9810135at2"/>
<keyword evidence="8" id="KW-0238">DNA-binding</keyword>
<evidence type="ECO:0000256" key="14">
    <source>
        <dbReference type="PROSITE-ProRule" id="PRU00560"/>
    </source>
</evidence>